<gene>
    <name evidence="2" type="ORF">STRUR_1880</name>
</gene>
<evidence type="ECO:0008006" key="4">
    <source>
        <dbReference type="Google" id="ProtNLM"/>
    </source>
</evidence>
<dbReference type="Pfam" id="PF01894">
    <property type="entry name" value="YjbQ"/>
    <property type="match status" value="1"/>
</dbReference>
<dbReference type="InterPro" id="IPR035917">
    <property type="entry name" value="YjbQ-like_sf"/>
</dbReference>
<reference evidence="2 3" key="1">
    <citation type="journal article" date="2014" name="Int. J. Syst. Evol. Microbiol.">
        <title>Phylogenomics and the dynamic genome evolution of the genus Streptococcus.</title>
        <authorList>
            <consortium name="The Broad Institute Genome Sequencing Platform"/>
            <person name="Richards V.P."/>
            <person name="Palmer S.R."/>
            <person name="Pavinski Bitar P.D."/>
            <person name="Qin X."/>
            <person name="Weinstock G.M."/>
            <person name="Highlander S.K."/>
            <person name="Town C.D."/>
            <person name="Burne R.A."/>
            <person name="Stanhope M.J."/>
        </authorList>
    </citation>
    <scope>NUCLEOTIDE SEQUENCE [LARGE SCALE GENOMIC DNA]</scope>
    <source>
        <strain evidence="2 3">2285-97</strain>
    </source>
</reference>
<dbReference type="eggNOG" id="COG0432">
    <property type="taxonomic scope" value="Bacteria"/>
</dbReference>
<name>G5KDD2_9STRE</name>
<comment type="caution">
    <text evidence="2">The sequence shown here is derived from an EMBL/GenBank/DDBJ whole genome shotgun (WGS) entry which is preliminary data.</text>
</comment>
<evidence type="ECO:0000313" key="3">
    <source>
        <dbReference type="Proteomes" id="UP000005388"/>
    </source>
</evidence>
<dbReference type="PANTHER" id="PTHR30615">
    <property type="entry name" value="UNCHARACTERIZED PROTEIN YJBQ-RELATED"/>
    <property type="match status" value="1"/>
</dbReference>
<dbReference type="STRING" id="764291.STRUR_1880"/>
<dbReference type="PANTHER" id="PTHR30615:SF8">
    <property type="entry name" value="UPF0047 PROTEIN C4A8.02C"/>
    <property type="match status" value="1"/>
</dbReference>
<dbReference type="Proteomes" id="UP000005388">
    <property type="component" value="Unassembled WGS sequence"/>
</dbReference>
<dbReference type="RefSeq" id="WP_006740004.1">
    <property type="nucleotide sequence ID" value="NZ_AEUZ02000001.1"/>
</dbReference>
<sequence>MVVYKEEIKLNTDNKITYHNITNEIQKILDRSDIRDGIITVVSPHTTCSVFFEEYSHDFDKDGNDFLQLDLNKILEKIVPNHVSSKTYNYPGPEHYKAVRSWENVDDYLPNNDEKALWNGDAHLKATIIGSSLVIDVKNKQLNIGKTGYYYFVDFDKTRDRVRKCLITVIGE</sequence>
<accession>G5KDD2</accession>
<organism evidence="2 3">
    <name type="scientific">Streptococcus urinalis 2285-97</name>
    <dbReference type="NCBI Taxonomy" id="764291"/>
    <lineage>
        <taxon>Bacteria</taxon>
        <taxon>Bacillati</taxon>
        <taxon>Bacillota</taxon>
        <taxon>Bacilli</taxon>
        <taxon>Lactobacillales</taxon>
        <taxon>Streptococcaceae</taxon>
        <taxon>Streptococcus</taxon>
    </lineage>
</organism>
<dbReference type="SUPFAM" id="SSF111038">
    <property type="entry name" value="YjbQ-like"/>
    <property type="match status" value="1"/>
</dbReference>
<dbReference type="InterPro" id="IPR001602">
    <property type="entry name" value="UPF0047_YjbQ-like"/>
</dbReference>
<comment type="similarity">
    <text evidence="1">Belongs to the UPF0047 family.</text>
</comment>
<keyword evidence="3" id="KW-1185">Reference proteome</keyword>
<protein>
    <recommendedName>
        <fullName evidence="4">Secondary thiamine-phosphate synthase enzyme</fullName>
    </recommendedName>
</protein>
<dbReference type="Gene3D" id="2.60.120.460">
    <property type="entry name" value="YjbQ-like"/>
    <property type="match status" value="1"/>
</dbReference>
<dbReference type="AlphaFoldDB" id="G5KDD2"/>
<evidence type="ECO:0000256" key="1">
    <source>
        <dbReference type="ARBA" id="ARBA00005534"/>
    </source>
</evidence>
<dbReference type="EMBL" id="AEUZ02000001">
    <property type="protein sequence ID" value="EHJ57289.1"/>
    <property type="molecule type" value="Genomic_DNA"/>
</dbReference>
<proteinExistence type="inferred from homology"/>
<evidence type="ECO:0000313" key="2">
    <source>
        <dbReference type="EMBL" id="EHJ57289.1"/>
    </source>
</evidence>